<protein>
    <submittedName>
        <fullName evidence="1">Uncharacterized protein</fullName>
    </submittedName>
</protein>
<organism evidence="1">
    <name type="scientific">Amphimedon queenslandica</name>
    <name type="common">Sponge</name>
    <dbReference type="NCBI Taxonomy" id="400682"/>
    <lineage>
        <taxon>Eukaryota</taxon>
        <taxon>Metazoa</taxon>
        <taxon>Porifera</taxon>
        <taxon>Demospongiae</taxon>
        <taxon>Heteroscleromorpha</taxon>
        <taxon>Haplosclerida</taxon>
        <taxon>Niphatidae</taxon>
        <taxon>Amphimedon</taxon>
    </lineage>
</organism>
<accession>A0A1X7TSP8</accession>
<name>A0A1X7TSP8_AMPQE</name>
<evidence type="ECO:0000313" key="1">
    <source>
        <dbReference type="EnsemblMetazoa" id="Aqu2.1.18014_001"/>
    </source>
</evidence>
<sequence length="63" mass="7664">MQMQMHYQEWREALRARRRREECGVLTRKINLTIDLTRQLYCMCRHSRAVLCVNVKLCVNVCH</sequence>
<dbReference type="AlphaFoldDB" id="A0A1X7TSP8"/>
<dbReference type="EnsemblMetazoa" id="Aqu2.1.18014_001">
    <property type="protein sequence ID" value="Aqu2.1.18014_001"/>
    <property type="gene ID" value="Aqu2.1.18014"/>
</dbReference>
<dbReference type="InParanoid" id="A0A1X7TSP8"/>
<proteinExistence type="predicted"/>
<reference evidence="1" key="1">
    <citation type="submission" date="2017-05" db="UniProtKB">
        <authorList>
            <consortium name="EnsemblMetazoa"/>
        </authorList>
    </citation>
    <scope>IDENTIFICATION</scope>
</reference>